<organism evidence="1">
    <name type="scientific">marine sediment metagenome</name>
    <dbReference type="NCBI Taxonomy" id="412755"/>
    <lineage>
        <taxon>unclassified sequences</taxon>
        <taxon>metagenomes</taxon>
        <taxon>ecological metagenomes</taxon>
    </lineage>
</organism>
<sequence>MENKVEIIKVTMLSILVCCKKDVKAEEVVKLTNVENLCGTTSGWCLPSEESFREHIADNNKPNIKNGEITCQMMRTKDIGF</sequence>
<name>A0A0F9VE34_9ZZZZ</name>
<gene>
    <name evidence="1" type="ORF">LCGC14_0494950</name>
</gene>
<dbReference type="EMBL" id="LAZR01000568">
    <property type="protein sequence ID" value="KKN64068.1"/>
    <property type="molecule type" value="Genomic_DNA"/>
</dbReference>
<dbReference type="AlphaFoldDB" id="A0A0F9VE34"/>
<accession>A0A0F9VE34</accession>
<proteinExistence type="predicted"/>
<protein>
    <submittedName>
        <fullName evidence="1">Uncharacterized protein</fullName>
    </submittedName>
</protein>
<evidence type="ECO:0000313" key="1">
    <source>
        <dbReference type="EMBL" id="KKN64068.1"/>
    </source>
</evidence>
<comment type="caution">
    <text evidence="1">The sequence shown here is derived from an EMBL/GenBank/DDBJ whole genome shotgun (WGS) entry which is preliminary data.</text>
</comment>
<reference evidence="1" key="1">
    <citation type="journal article" date="2015" name="Nature">
        <title>Complex archaea that bridge the gap between prokaryotes and eukaryotes.</title>
        <authorList>
            <person name="Spang A."/>
            <person name="Saw J.H."/>
            <person name="Jorgensen S.L."/>
            <person name="Zaremba-Niedzwiedzka K."/>
            <person name="Martijn J."/>
            <person name="Lind A.E."/>
            <person name="van Eijk R."/>
            <person name="Schleper C."/>
            <person name="Guy L."/>
            <person name="Ettema T.J."/>
        </authorList>
    </citation>
    <scope>NUCLEOTIDE SEQUENCE</scope>
</reference>